<dbReference type="InterPro" id="IPR001029">
    <property type="entry name" value="Flagellin_N"/>
</dbReference>
<evidence type="ECO:0000259" key="6">
    <source>
        <dbReference type="Pfam" id="PF00669"/>
    </source>
</evidence>
<dbReference type="RefSeq" id="WP_026822125.1">
    <property type="nucleotide sequence ID" value="NZ_CP038613.1"/>
</dbReference>
<evidence type="ECO:0000259" key="7">
    <source>
        <dbReference type="Pfam" id="PF00700"/>
    </source>
</evidence>
<dbReference type="EMBL" id="CP123523">
    <property type="protein sequence ID" value="WGM07022.1"/>
    <property type="molecule type" value="Genomic_DNA"/>
</dbReference>
<dbReference type="Gene3D" id="3.30.70.2120">
    <property type="match status" value="1"/>
</dbReference>
<keyword evidence="8" id="KW-0969">Cilium</keyword>
<dbReference type="Proteomes" id="UP001177595">
    <property type="component" value="Chromosome"/>
</dbReference>
<dbReference type="GO" id="GO:0005198">
    <property type="term" value="F:structural molecule activity"/>
    <property type="evidence" value="ECO:0007669"/>
    <property type="project" value="UniProtKB-UniRule"/>
</dbReference>
<feature type="domain" description="Flagellin C-terminal" evidence="7">
    <location>
        <begin position="325"/>
        <end position="409"/>
    </location>
</feature>
<evidence type="ECO:0000256" key="4">
    <source>
        <dbReference type="ARBA" id="ARBA00023143"/>
    </source>
</evidence>
<dbReference type="Proteomes" id="UP001177592">
    <property type="component" value="Chromosome"/>
</dbReference>
<keyword evidence="8" id="KW-0966">Cell projection</keyword>
<gene>
    <name evidence="8" type="primary">fliC_2</name>
    <name evidence="8" type="ORF">ArsFIN_15430</name>
    <name evidence="9" type="ORF">QE210_06660</name>
    <name evidence="10" type="ORF">QE258_07080</name>
</gene>
<dbReference type="EMBL" id="CP123504">
    <property type="protein sequence ID" value="WGM02749.1"/>
    <property type="molecule type" value="Genomic_DNA"/>
</dbReference>
<dbReference type="Proteomes" id="UP000295134">
    <property type="component" value="Chromosome"/>
</dbReference>
<proteinExistence type="inferred from homology"/>
<feature type="domain" description="Flagellin N-terminal" evidence="6">
    <location>
        <begin position="6"/>
        <end position="141"/>
    </location>
</feature>
<dbReference type="InterPro" id="IPR046358">
    <property type="entry name" value="Flagellin_C"/>
</dbReference>
<comment type="function">
    <text evidence="1 5">Flagellin is the subunit protein which polymerizes to form the filaments of bacterial flagella.</text>
</comment>
<comment type="subcellular location">
    <subcellularLocation>
        <location evidence="5">Secreted</location>
    </subcellularLocation>
    <subcellularLocation>
        <location evidence="5">Bacterial flagellum</location>
    </subcellularLocation>
</comment>
<dbReference type="InterPro" id="IPR001492">
    <property type="entry name" value="Flagellin"/>
</dbReference>
<evidence type="ECO:0000256" key="3">
    <source>
        <dbReference type="ARBA" id="ARBA00022525"/>
    </source>
</evidence>
<dbReference type="Pfam" id="PF00700">
    <property type="entry name" value="Flagellin_C"/>
    <property type="match status" value="1"/>
</dbReference>
<evidence type="ECO:0000313" key="12">
    <source>
        <dbReference type="Proteomes" id="UP001177592"/>
    </source>
</evidence>
<dbReference type="EMBL" id="CP038613">
    <property type="protein sequence ID" value="QBY42979.1"/>
    <property type="molecule type" value="Genomic_DNA"/>
</dbReference>
<evidence type="ECO:0000256" key="2">
    <source>
        <dbReference type="ARBA" id="ARBA00005709"/>
    </source>
</evidence>
<keyword evidence="3 5" id="KW-0964">Secreted</keyword>
<dbReference type="PANTHER" id="PTHR42792">
    <property type="entry name" value="FLAGELLIN"/>
    <property type="match status" value="1"/>
</dbReference>
<evidence type="ECO:0000256" key="1">
    <source>
        <dbReference type="ARBA" id="ARBA00002270"/>
    </source>
</evidence>
<reference evidence="9" key="2">
    <citation type="submission" date="2023-04" db="EMBL/GenBank/DDBJ databases">
        <title>Genome dynamics across the evolutionary transition to endosymbiosis.</title>
        <authorList>
            <person name="Siozios S."/>
            <person name="Nadal-Jimenez P."/>
            <person name="Azagi T."/>
            <person name="Sprong H."/>
            <person name="Frost C.L."/>
            <person name="Parratt S.R."/>
            <person name="Taylor G."/>
            <person name="Brettell L."/>
            <person name="Lew K.C."/>
            <person name="Croft L."/>
            <person name="King K.C."/>
            <person name="Brockhurst M.A."/>
            <person name="Hypsa V."/>
            <person name="Novakova E."/>
            <person name="Darby A.C."/>
            <person name="Hurst G.D.D."/>
        </authorList>
    </citation>
    <scope>NUCLEOTIDE SEQUENCE</scope>
    <source>
        <strain evidence="10">ANv_CAN</strain>
        <strain evidence="9">APv</strain>
    </source>
</reference>
<sequence length="410" mass="44319">MAFVTNNNLSARLAQRALNNQQQSLTTTIERLSTGLRINSAKDDAAGLSIANGMTSNIMAMTQAARNCHDGISLLQTTEGALSQVTDNLQAIRRLAVQALNGTNSSQDIQTLQQEVDQRLAEIDRIAAQTDFNGIKVFARQAKTLLQVGANYGDTIEIGGQAINTKALAINDLDLTNRANITTNPTNPVNPVQPSKPYADYDINQVSLNDLNSQLLALGRITQPLTTANLKIIIPIQSGLTPQSVFGVDYQLHQKIDNSTGQIIAGEFVLITANNDRYDITMHARTMASGSSEARIYLIRSNQGVAGSPNVPLHPTPASNDNILTRIDKALAQVNSYRSSLGATENRLAATIDNLANTTNHLQAARSRIQDADFAYEVANLTKTQLLQQMGSSVLKLANQSAQEVLTLFR</sequence>
<dbReference type="PRINTS" id="PR00207">
    <property type="entry name" value="FLAGELLIN"/>
</dbReference>
<evidence type="ECO:0000313" key="8">
    <source>
        <dbReference type="EMBL" id="QBY42979.1"/>
    </source>
</evidence>
<keyword evidence="4 5" id="KW-0975">Bacterial flagellum</keyword>
<accession>A0A4P7KSD0</accession>
<reference evidence="8 11" key="1">
    <citation type="submission" date="2019-03" db="EMBL/GenBank/DDBJ databases">
        <title>Long-read sequencing reveals hyperdense prophage content in a complex bacterial symbiont genome.</title>
        <authorList>
            <person name="Frost C.L."/>
            <person name="Siozios S."/>
            <person name="Nadal-Jimenez P."/>
            <person name="Brockhurst M.A."/>
            <person name="King K.C."/>
            <person name="Darby A.C."/>
            <person name="Hurst G.D.D."/>
        </authorList>
    </citation>
    <scope>NUCLEOTIDE SEQUENCE [LARGE SCALE GENOMIC DNA]</scope>
    <source>
        <strain evidence="8 11">FIN</strain>
    </source>
</reference>
<dbReference type="PANTHER" id="PTHR42792:SF2">
    <property type="entry name" value="FLAGELLIN"/>
    <property type="match status" value="1"/>
</dbReference>
<dbReference type="GO" id="GO:0009288">
    <property type="term" value="C:bacterial-type flagellum"/>
    <property type="evidence" value="ECO:0007669"/>
    <property type="project" value="UniProtKB-SubCell"/>
</dbReference>
<dbReference type="SUPFAM" id="SSF64518">
    <property type="entry name" value="Phase 1 flagellin"/>
    <property type="match status" value="1"/>
</dbReference>
<dbReference type="AlphaFoldDB" id="A0A4P7KSD0"/>
<organism evidence="8 11">
    <name type="scientific">Arsenophonus nasoniae</name>
    <name type="common">son-killer infecting Nasonia vitripennis</name>
    <dbReference type="NCBI Taxonomy" id="638"/>
    <lineage>
        <taxon>Bacteria</taxon>
        <taxon>Pseudomonadati</taxon>
        <taxon>Pseudomonadota</taxon>
        <taxon>Gammaproteobacteria</taxon>
        <taxon>Enterobacterales</taxon>
        <taxon>Morganellaceae</taxon>
        <taxon>Arsenophonus</taxon>
    </lineage>
</organism>
<evidence type="ECO:0000313" key="10">
    <source>
        <dbReference type="EMBL" id="WGM07022.1"/>
    </source>
</evidence>
<dbReference type="GO" id="GO:0005576">
    <property type="term" value="C:extracellular region"/>
    <property type="evidence" value="ECO:0007669"/>
    <property type="project" value="UniProtKB-SubCell"/>
</dbReference>
<keyword evidence="8" id="KW-0282">Flagellum</keyword>
<dbReference type="Gene3D" id="1.20.1330.10">
    <property type="entry name" value="f41 fragment of flagellin, N-terminal domain"/>
    <property type="match status" value="1"/>
</dbReference>
<dbReference type="GeneID" id="96876704"/>
<dbReference type="InterPro" id="IPR042187">
    <property type="entry name" value="Flagellin_C_sub2"/>
</dbReference>
<name>A0A4P7KSD0_9GAMM</name>
<evidence type="ECO:0000313" key="11">
    <source>
        <dbReference type="Proteomes" id="UP000295134"/>
    </source>
</evidence>
<dbReference type="Gene3D" id="6.10.10.10">
    <property type="entry name" value="Flagellar export chaperone, C-terminal domain"/>
    <property type="match status" value="1"/>
</dbReference>
<keyword evidence="12" id="KW-1185">Reference proteome</keyword>
<comment type="similarity">
    <text evidence="2 5">Belongs to the bacterial flagellin family.</text>
</comment>
<evidence type="ECO:0000313" key="9">
    <source>
        <dbReference type="EMBL" id="WGM02749.1"/>
    </source>
</evidence>
<dbReference type="KEGG" id="ans:ArsFIN_15430"/>
<evidence type="ECO:0000256" key="5">
    <source>
        <dbReference type="RuleBase" id="RU362073"/>
    </source>
</evidence>
<protein>
    <recommendedName>
        <fullName evidence="5">Flagellin</fullName>
    </recommendedName>
</protein>
<dbReference type="Pfam" id="PF00669">
    <property type="entry name" value="Flagellin_N"/>
    <property type="match status" value="1"/>
</dbReference>